<organism evidence="1 2">
    <name type="scientific">Colletotrichum orchidophilum</name>
    <dbReference type="NCBI Taxonomy" id="1209926"/>
    <lineage>
        <taxon>Eukaryota</taxon>
        <taxon>Fungi</taxon>
        <taxon>Dikarya</taxon>
        <taxon>Ascomycota</taxon>
        <taxon>Pezizomycotina</taxon>
        <taxon>Sordariomycetes</taxon>
        <taxon>Hypocreomycetidae</taxon>
        <taxon>Glomerellales</taxon>
        <taxon>Glomerellaceae</taxon>
        <taxon>Colletotrichum</taxon>
    </lineage>
</organism>
<evidence type="ECO:0000313" key="2">
    <source>
        <dbReference type="Proteomes" id="UP000176998"/>
    </source>
</evidence>
<name>A0A1G4B2H4_9PEZI</name>
<dbReference type="EMBL" id="MJBS01000081">
    <property type="protein sequence ID" value="OHE95587.1"/>
    <property type="molecule type" value="Genomic_DNA"/>
</dbReference>
<gene>
    <name evidence="1" type="ORF">CORC01_09177</name>
</gene>
<proteinExistence type="predicted"/>
<dbReference type="Proteomes" id="UP000176998">
    <property type="component" value="Unassembled WGS sequence"/>
</dbReference>
<keyword evidence="2" id="KW-1185">Reference proteome</keyword>
<dbReference type="GeneID" id="34562316"/>
<sequence length="37" mass="3750">MAFLAGTRPGPGPLAGLGTRLMPALPSQSIRCLSLAQ</sequence>
<evidence type="ECO:0000313" key="1">
    <source>
        <dbReference type="EMBL" id="OHE95587.1"/>
    </source>
</evidence>
<accession>A0A1G4B2H4</accession>
<reference evidence="1 2" key="1">
    <citation type="submission" date="2016-09" db="EMBL/GenBank/DDBJ databases">
        <authorList>
            <person name="Capua I."/>
            <person name="De Benedictis P."/>
            <person name="Joannis T."/>
            <person name="Lombin L.H."/>
            <person name="Cattoli G."/>
        </authorList>
    </citation>
    <scope>NUCLEOTIDE SEQUENCE [LARGE SCALE GENOMIC DNA]</scope>
    <source>
        <strain evidence="1 2">IMI 309357</strain>
    </source>
</reference>
<dbReference type="RefSeq" id="XP_022472748.1">
    <property type="nucleotide sequence ID" value="XM_022620806.1"/>
</dbReference>
<dbReference type="AlphaFoldDB" id="A0A1G4B2H4"/>
<protein>
    <submittedName>
        <fullName evidence="1">Uncharacterized protein</fullName>
    </submittedName>
</protein>
<comment type="caution">
    <text evidence="1">The sequence shown here is derived from an EMBL/GenBank/DDBJ whole genome shotgun (WGS) entry which is preliminary data.</text>
</comment>